<dbReference type="EMBL" id="JBIMZQ010000003">
    <property type="protein sequence ID" value="KAL3672599.1"/>
    <property type="molecule type" value="Genomic_DNA"/>
</dbReference>
<gene>
    <name evidence="1" type="ORF">V7S43_001894</name>
</gene>
<dbReference type="Gene3D" id="3.80.10.10">
    <property type="entry name" value="Ribonuclease Inhibitor"/>
    <property type="match status" value="1"/>
</dbReference>
<proteinExistence type="predicted"/>
<comment type="caution">
    <text evidence="1">The sequence shown here is derived from an EMBL/GenBank/DDBJ whole genome shotgun (WGS) entry which is preliminary data.</text>
</comment>
<protein>
    <submittedName>
        <fullName evidence="1">Uncharacterized protein</fullName>
    </submittedName>
</protein>
<dbReference type="InterPro" id="IPR032675">
    <property type="entry name" value="LRR_dom_sf"/>
</dbReference>
<organism evidence="1 2">
    <name type="scientific">Phytophthora oleae</name>
    <dbReference type="NCBI Taxonomy" id="2107226"/>
    <lineage>
        <taxon>Eukaryota</taxon>
        <taxon>Sar</taxon>
        <taxon>Stramenopiles</taxon>
        <taxon>Oomycota</taxon>
        <taxon>Peronosporomycetes</taxon>
        <taxon>Peronosporales</taxon>
        <taxon>Peronosporaceae</taxon>
        <taxon>Phytophthora</taxon>
    </lineage>
</organism>
<sequence>MDVISSITTLSLEKNSIKTFTGVFSNLEYLFLGENNLTSVPTAIYKHSYLKTLCVLFNSYNFLSTSANYL</sequence>
<accession>A0ABD3G2B3</accession>
<keyword evidence="2" id="KW-1185">Reference proteome</keyword>
<dbReference type="Proteomes" id="UP001632037">
    <property type="component" value="Unassembled WGS sequence"/>
</dbReference>
<evidence type="ECO:0000313" key="1">
    <source>
        <dbReference type="EMBL" id="KAL3672599.1"/>
    </source>
</evidence>
<evidence type="ECO:0000313" key="2">
    <source>
        <dbReference type="Proteomes" id="UP001632037"/>
    </source>
</evidence>
<dbReference type="AlphaFoldDB" id="A0ABD3G2B3"/>
<reference evidence="1 2" key="1">
    <citation type="submission" date="2024-09" db="EMBL/GenBank/DDBJ databases">
        <title>Genome sequencing and assembly of Phytophthora oleae, isolate VK10A, causative agent of rot of olive drupes.</title>
        <authorList>
            <person name="Conti Taguali S."/>
            <person name="Riolo M."/>
            <person name="La Spada F."/>
            <person name="Cacciola S.O."/>
            <person name="Dionisio G."/>
        </authorList>
    </citation>
    <scope>NUCLEOTIDE SEQUENCE [LARGE SCALE GENOMIC DNA]</scope>
    <source>
        <strain evidence="1 2">VK10A</strain>
    </source>
</reference>
<dbReference type="SUPFAM" id="SSF52058">
    <property type="entry name" value="L domain-like"/>
    <property type="match status" value="1"/>
</dbReference>
<name>A0ABD3G2B3_9STRA</name>